<dbReference type="OrthoDB" id="8610629at2"/>
<feature type="transmembrane region" description="Helical" evidence="2">
    <location>
        <begin position="58"/>
        <end position="75"/>
    </location>
</feature>
<feature type="region of interest" description="Disordered" evidence="1">
    <location>
        <begin position="598"/>
        <end position="647"/>
    </location>
</feature>
<feature type="region of interest" description="Disordered" evidence="1">
    <location>
        <begin position="680"/>
        <end position="714"/>
    </location>
</feature>
<dbReference type="AlphaFoldDB" id="A0A0C4YH07"/>
<dbReference type="Proteomes" id="UP000031843">
    <property type="component" value="Chromosome secondary"/>
</dbReference>
<protein>
    <submittedName>
        <fullName evidence="4">IncF plasmid conjugative transfer protein TraG</fullName>
    </submittedName>
</protein>
<feature type="compositionally biased region" description="Polar residues" evidence="1">
    <location>
        <begin position="683"/>
        <end position="714"/>
    </location>
</feature>
<keyword evidence="2" id="KW-1133">Transmembrane helix</keyword>
<evidence type="ECO:0000256" key="2">
    <source>
        <dbReference type="SAM" id="Phobius"/>
    </source>
</evidence>
<feature type="domain" description="TraG N-terminal Proteobacteria" evidence="3">
    <location>
        <begin position="4"/>
        <end position="469"/>
    </location>
</feature>
<dbReference type="KEGG" id="cbw:RR42_s0652"/>
<evidence type="ECO:0000259" key="3">
    <source>
        <dbReference type="Pfam" id="PF07916"/>
    </source>
</evidence>
<feature type="transmembrane region" description="Helical" evidence="2">
    <location>
        <begin position="427"/>
        <end position="448"/>
    </location>
</feature>
<keyword evidence="2" id="KW-0472">Membrane</keyword>
<feature type="transmembrane region" description="Helical" evidence="2">
    <location>
        <begin position="33"/>
        <end position="52"/>
    </location>
</feature>
<keyword evidence="2" id="KW-0812">Transmembrane</keyword>
<feature type="compositionally biased region" description="Low complexity" evidence="1">
    <location>
        <begin position="637"/>
        <end position="647"/>
    </location>
</feature>
<evidence type="ECO:0000313" key="5">
    <source>
        <dbReference type="Proteomes" id="UP000031843"/>
    </source>
</evidence>
<name>A0A0C4YH07_9BURK</name>
<organism evidence="4 5">
    <name type="scientific">Cupriavidus basilensis</name>
    <dbReference type="NCBI Taxonomy" id="68895"/>
    <lineage>
        <taxon>Bacteria</taxon>
        <taxon>Pseudomonadati</taxon>
        <taxon>Pseudomonadota</taxon>
        <taxon>Betaproteobacteria</taxon>
        <taxon>Burkholderiales</taxon>
        <taxon>Burkholderiaceae</taxon>
        <taxon>Cupriavidus</taxon>
    </lineage>
</organism>
<dbReference type="STRING" id="68895.RR42_s0652"/>
<dbReference type="Pfam" id="PF07916">
    <property type="entry name" value="TraG_N"/>
    <property type="match status" value="1"/>
</dbReference>
<feature type="compositionally biased region" description="Low complexity" evidence="1">
    <location>
        <begin position="607"/>
        <end position="626"/>
    </location>
</feature>
<accession>A0A0C4YH07</accession>
<dbReference type="RefSeq" id="WP_043353617.1">
    <property type="nucleotide sequence ID" value="NZ_CP010537.1"/>
</dbReference>
<dbReference type="EMBL" id="CP010537">
    <property type="protein sequence ID" value="AJG22243.1"/>
    <property type="molecule type" value="Genomic_DNA"/>
</dbReference>
<evidence type="ECO:0000256" key="1">
    <source>
        <dbReference type="SAM" id="MobiDB-lite"/>
    </source>
</evidence>
<feature type="transmembrane region" description="Helical" evidence="2">
    <location>
        <begin position="336"/>
        <end position="358"/>
    </location>
</feature>
<feature type="transmembrane region" description="Helical" evidence="2">
    <location>
        <begin position="370"/>
        <end position="391"/>
    </location>
</feature>
<reference evidence="4 5" key="1">
    <citation type="journal article" date="2015" name="Genome Announc.">
        <title>Complete Genome Sequence of Cupriavidus basilensis 4G11, Isolated from the Oak Ridge Field Research Center Site.</title>
        <authorList>
            <person name="Ray J."/>
            <person name="Waters R.J."/>
            <person name="Skerker J.M."/>
            <person name="Kuehl J.V."/>
            <person name="Price M.N."/>
            <person name="Huang J."/>
            <person name="Chakraborty R."/>
            <person name="Arkin A.P."/>
            <person name="Deutschbauer A."/>
        </authorList>
    </citation>
    <scope>NUCLEOTIDE SEQUENCE [LARGE SCALE GENOMIC DNA]</scope>
    <source>
        <strain evidence="4">4G11</strain>
    </source>
</reference>
<dbReference type="InterPro" id="IPR012931">
    <property type="entry name" value="TraG_N_Proteobacteria"/>
</dbReference>
<sequence length="869" mass="90517">MVHTYYTYWNAEVVRDTFQAIAMIFSTDDMRGLLKVSAIAGSMGAICALIATVRVKEFGMHLVLIALLHLGLLWPKVELIIKDERAGQVYTVKGVPAGLGVFASEISHVGMWLTKSYETFFTPIDDLRFSKTGMVFGARLVEDVQRTRINSAALRNDMTMFVKSCVNPELLDYPQKLEDLIRSRDIWGLLGQADWLNPARVATINFSGGAVTPAPLVYACPYAYQQFGLALQQDVQRGLKRLDRRYAGKVAETGSDFVAASIAGTESFLMEISRSSADSLKQAMMMNMVQESQGAIAAMRGDAATMSAIMAATIAQKTLEASSATMRNMAEGSLPILHNVMEVITLAIFPIIGVLLVLSGSGAGLVGKSYLAGLLWVQLWAPLYAVVNSIVTRGAARNFTQVVMNELGSGPDGPALSNASTLLGESWWIQSAAGWVCMLVPIIAGVLAKVGTSSVSSMAMSLAGPGQSAASAAAQQTAAGNLSAGNVQWGNVSQYTSNSGKLDRQVRSAQGLVSMSSADGFDTMTSSAYGGSAGGGGHLGSGSGSGAVIDQSARVPNLGGIAGNFTSQASASVRKALMESEQSTRQAGLELAQSVQSSWSRSDGWRQSNSLSNSSSASNNWQQSQSVGRDGGHSESAGTQTTAGNAANVASTGSAAIRETSGVNANVGGLVSQLRGAIGGRQGNVSTQVGTTTGRDRAVTSQEGAQTGSNRNVNVGDQMQTTARMLESAIQGRLNQIQSGNTSESYSGEANELRKAQGLAQKFSASLSNTQQLQQAKERLESTSGSMSVNTTKALNDAIVGGVGLAGWNSMSDTQKAAFAAQALAGTHDALTAQTPAGTSTQGLDSSAVRTHHAGAMGEVQGRAGGLAA</sequence>
<evidence type="ECO:0000313" key="4">
    <source>
        <dbReference type="EMBL" id="AJG22243.1"/>
    </source>
</evidence>
<proteinExistence type="predicted"/>
<gene>
    <name evidence="4" type="ORF">RR42_s0652</name>
</gene>
<keyword evidence="5" id="KW-1185">Reference proteome</keyword>